<dbReference type="RefSeq" id="WP_252442585.1">
    <property type="nucleotide sequence ID" value="NZ_JAMWYK010000002.1"/>
</dbReference>
<dbReference type="InterPro" id="IPR010133">
    <property type="entry name" value="Bacteriocin_signal_seq"/>
</dbReference>
<evidence type="ECO:0000256" key="2">
    <source>
        <dbReference type="ARBA" id="ARBA00023022"/>
    </source>
</evidence>
<protein>
    <submittedName>
        <fullName evidence="4">Bacteriocin</fullName>
    </submittedName>
</protein>
<gene>
    <name evidence="4" type="ORF">NFX39_02095</name>
</gene>
<accession>A0ABT0ZPI7</accession>
<comment type="caution">
    <text evidence="4">The sequence shown here is derived from an EMBL/GenBank/DDBJ whole genome shotgun (WGS) entry which is preliminary data.</text>
</comment>
<keyword evidence="1" id="KW-0929">Antimicrobial</keyword>
<organism evidence="4 5">
    <name type="scientific">Fructobacillus apis</name>
    <dbReference type="NCBI Taxonomy" id="2935017"/>
    <lineage>
        <taxon>Bacteria</taxon>
        <taxon>Bacillati</taxon>
        <taxon>Bacillota</taxon>
        <taxon>Bacilli</taxon>
        <taxon>Lactobacillales</taxon>
        <taxon>Lactobacillaceae</taxon>
        <taxon>Fructobacillus</taxon>
    </lineage>
</organism>
<evidence type="ECO:0000313" key="4">
    <source>
        <dbReference type="EMBL" id="MCO0831887.1"/>
    </source>
</evidence>
<evidence type="ECO:0000256" key="1">
    <source>
        <dbReference type="ARBA" id="ARBA00022529"/>
    </source>
</evidence>
<sequence length="47" mass="5014">MNNKFGIELTDNELMKINGGSKATRNAGRAFGFVAGTTLKVLLTCPI</sequence>
<keyword evidence="2" id="KW-0044">Antibiotic</keyword>
<keyword evidence="3" id="KW-0078">Bacteriocin</keyword>
<dbReference type="Proteomes" id="UP001523234">
    <property type="component" value="Unassembled WGS sequence"/>
</dbReference>
<dbReference type="EMBL" id="JAMWYK010000002">
    <property type="protein sequence ID" value="MCO0831887.1"/>
    <property type="molecule type" value="Genomic_DNA"/>
</dbReference>
<evidence type="ECO:0000256" key="3">
    <source>
        <dbReference type="ARBA" id="ARBA00023048"/>
    </source>
</evidence>
<keyword evidence="5" id="KW-1185">Reference proteome</keyword>
<dbReference type="NCBIfam" id="TIGR01847">
    <property type="entry name" value="bacteriocin_sig"/>
    <property type="match status" value="1"/>
</dbReference>
<name>A0ABT0ZPI7_9LACO</name>
<proteinExistence type="predicted"/>
<reference evidence="4 5" key="1">
    <citation type="submission" date="2022-06" db="EMBL/GenBank/DDBJ databases">
        <title>Fructobacillus taiwanensis sp. nov., isolated from the honeybee.</title>
        <authorList>
            <person name="Chen Y.-S."/>
            <person name="Wang L.-T."/>
            <person name="Lee Y.-S."/>
            <person name="Chang Y.-C."/>
            <person name="Wu H.-C."/>
            <person name="Liao C.-Y."/>
            <person name="Chen W.-H."/>
            <person name="Deng J.-N."/>
            <person name="Wang Y.-H."/>
        </authorList>
    </citation>
    <scope>NUCLEOTIDE SEQUENCE [LARGE SCALE GENOMIC DNA]</scope>
    <source>
        <strain evidence="4 5">W13</strain>
    </source>
</reference>
<evidence type="ECO:0000313" key="5">
    <source>
        <dbReference type="Proteomes" id="UP001523234"/>
    </source>
</evidence>